<dbReference type="InterPro" id="IPR045749">
    <property type="entry name" value="DUF6090"/>
</dbReference>
<keyword evidence="1" id="KW-0472">Membrane</keyword>
<dbReference type="OrthoDB" id="821826at2"/>
<feature type="transmembrane region" description="Helical" evidence="1">
    <location>
        <begin position="15"/>
        <end position="35"/>
    </location>
</feature>
<protein>
    <submittedName>
        <fullName evidence="2">Uncharacterized protein</fullName>
    </submittedName>
</protein>
<dbReference type="AlphaFoldDB" id="A0A1N6G1H6"/>
<evidence type="ECO:0000313" key="3">
    <source>
        <dbReference type="Proteomes" id="UP000185221"/>
    </source>
</evidence>
<organism evidence="2 3">
    <name type="scientific">Algoriphagus halophilus</name>
    <dbReference type="NCBI Taxonomy" id="226505"/>
    <lineage>
        <taxon>Bacteria</taxon>
        <taxon>Pseudomonadati</taxon>
        <taxon>Bacteroidota</taxon>
        <taxon>Cytophagia</taxon>
        <taxon>Cytophagales</taxon>
        <taxon>Cyclobacteriaceae</taxon>
        <taxon>Algoriphagus</taxon>
    </lineage>
</organism>
<evidence type="ECO:0000313" key="2">
    <source>
        <dbReference type="EMBL" id="SIO01327.1"/>
    </source>
</evidence>
<evidence type="ECO:0000256" key="1">
    <source>
        <dbReference type="SAM" id="Phobius"/>
    </source>
</evidence>
<keyword evidence="1" id="KW-1133">Transmembrane helix</keyword>
<name>A0A1N6G1H6_9BACT</name>
<reference evidence="3" key="1">
    <citation type="submission" date="2016-11" db="EMBL/GenBank/DDBJ databases">
        <authorList>
            <person name="Varghese N."/>
            <person name="Submissions S."/>
        </authorList>
    </citation>
    <scope>NUCLEOTIDE SEQUENCE [LARGE SCALE GENOMIC DNA]</scope>
    <source>
        <strain evidence="3">DSM 15292</strain>
    </source>
</reference>
<dbReference type="Pfam" id="PF19578">
    <property type="entry name" value="DUF6090"/>
    <property type="match status" value="1"/>
</dbReference>
<keyword evidence="1" id="KW-0812">Transmembrane</keyword>
<dbReference type="RefSeq" id="WP_074225687.1">
    <property type="nucleotide sequence ID" value="NZ_FSRC01000002.1"/>
</dbReference>
<dbReference type="Proteomes" id="UP000185221">
    <property type="component" value="Unassembled WGS sequence"/>
</dbReference>
<keyword evidence="3" id="KW-1185">Reference proteome</keyword>
<gene>
    <name evidence="2" type="ORF">SAMN05444394_2893</name>
</gene>
<sequence>MKRIFTTLKEKWPEYILEILVITIGILGAFALNNWNEQKKDNIRKALLLNALTQEFQSNLSQLNEVIFYDELVSKNSLRLLLLEEKDMELIPEDTMRFLLQNSSWIWTFDSRSGALRSGISSGNIHLIQNDSLVNLLFSWQDIVSDANENESWSLDHRMNKDFVIEKYVPKVTYRSFKNKEMGASKHPANYKKLILDPEFETYISERYSHMNDALKELHQVKALNILILQLIENELKN</sequence>
<dbReference type="EMBL" id="FSRC01000002">
    <property type="protein sequence ID" value="SIO01327.1"/>
    <property type="molecule type" value="Genomic_DNA"/>
</dbReference>
<dbReference type="STRING" id="226505.SAMN05444394_2893"/>
<proteinExistence type="predicted"/>
<accession>A0A1N6G1H6</accession>